<keyword evidence="1" id="KW-0597">Phosphoprotein</keyword>
<dbReference type="SUPFAM" id="SSF55874">
    <property type="entry name" value="ATPase domain of HSP90 chaperone/DNA topoisomerase II/histidine kinase"/>
    <property type="match status" value="1"/>
</dbReference>
<dbReference type="PANTHER" id="PTHR43547:SF2">
    <property type="entry name" value="HYBRID SIGNAL TRANSDUCTION HISTIDINE KINASE C"/>
    <property type="match status" value="1"/>
</dbReference>
<dbReference type="InterPro" id="IPR003594">
    <property type="entry name" value="HATPase_dom"/>
</dbReference>
<keyword evidence="4" id="KW-1185">Reference proteome</keyword>
<evidence type="ECO:0000313" key="4">
    <source>
        <dbReference type="Proteomes" id="UP000014975"/>
    </source>
</evidence>
<feature type="domain" description="Histidine kinase" evidence="2">
    <location>
        <begin position="287"/>
        <end position="476"/>
    </location>
</feature>
<dbReference type="SMART" id="SM00387">
    <property type="entry name" value="HATPase_c"/>
    <property type="match status" value="1"/>
</dbReference>
<dbReference type="PATRIC" id="fig|1121439.3.peg.69"/>
<dbReference type="GO" id="GO:0000155">
    <property type="term" value="F:phosphorelay sensor kinase activity"/>
    <property type="evidence" value="ECO:0007669"/>
    <property type="project" value="TreeGrafter"/>
</dbReference>
<keyword evidence="3" id="KW-0067">ATP-binding</keyword>
<dbReference type="GO" id="GO:0005524">
    <property type="term" value="F:ATP binding"/>
    <property type="evidence" value="ECO:0007669"/>
    <property type="project" value="UniProtKB-KW"/>
</dbReference>
<dbReference type="eggNOG" id="COG2205">
    <property type="taxonomic scope" value="Bacteria"/>
</dbReference>
<dbReference type="Gene3D" id="3.30.565.10">
    <property type="entry name" value="Histidine kinase-like ATPase, C-terminal domain"/>
    <property type="match status" value="1"/>
</dbReference>
<dbReference type="InterPro" id="IPR036890">
    <property type="entry name" value="HATPase_C_sf"/>
</dbReference>
<organism evidence="3 4">
    <name type="scientific">Alkalidesulfovibrio alkalitolerans DSM 16529</name>
    <dbReference type="NCBI Taxonomy" id="1121439"/>
    <lineage>
        <taxon>Bacteria</taxon>
        <taxon>Pseudomonadati</taxon>
        <taxon>Thermodesulfobacteriota</taxon>
        <taxon>Desulfovibrionia</taxon>
        <taxon>Desulfovibrionales</taxon>
        <taxon>Desulfovibrionaceae</taxon>
        <taxon>Alkalidesulfovibrio</taxon>
    </lineage>
</organism>
<keyword evidence="3" id="KW-0547">Nucleotide-binding</keyword>
<sequence length="478" mass="54680">MQRDETPTGDIFFSDLEPGNGIAPEEARERVDFFVRRIREKIGAYEKYQFSKRESRALNVFFDLAQEFTAKQDLWVLSVVIPKVFFDKEASLFLLNAEKRLEWRCCSIKGCFGTPPEDAPEPPLVEKPEVRNGHYLLPIKGNHELVSQLPFEPERDVIGLLDITPGTDISEHEKLFFEKYANRIGYRIHNRLIASKNQEHLEFIRSLVQDIGHNVIVPNMYFKLFYRRLESRIMLLRDIATKFSEFTNDCALDDPERMEACKRLQTDMDAAFAALMGQYREIYRHYEQTSMFLETLLRRSHFEQGRYVLEMRPCNLRTQILEPQLERYRARFAERGIEIAAGPGTQANPDPQVLADVGLISQVVANLFSNAVKYARSPADGSPPRVAYDWEVVSAIGERPVEAVKVSVFSTGQHLAESEASRLYSEGFRGANASSEYGTGHGLFFIKEVVGLHSGAVGYERTEGGNLFYFYLPVQADD</sequence>
<dbReference type="Proteomes" id="UP000014975">
    <property type="component" value="Unassembled WGS sequence"/>
</dbReference>
<comment type="caution">
    <text evidence="3">The sequence shown here is derived from an EMBL/GenBank/DDBJ whole genome shotgun (WGS) entry which is preliminary data.</text>
</comment>
<evidence type="ECO:0000313" key="3">
    <source>
        <dbReference type="EMBL" id="EPR36158.1"/>
    </source>
</evidence>
<gene>
    <name evidence="3" type="ORF">dsat_1686</name>
</gene>
<reference evidence="3 4" key="1">
    <citation type="journal article" date="2013" name="Genome Announc.">
        <title>Draft genome sequences for three mercury-methylating, sulfate-reducing bacteria.</title>
        <authorList>
            <person name="Brown S.D."/>
            <person name="Hurt R.A.Jr."/>
            <person name="Gilmour C.C."/>
            <person name="Elias D.A."/>
        </authorList>
    </citation>
    <scope>NUCLEOTIDE SEQUENCE [LARGE SCALE GENOMIC DNA]</scope>
    <source>
        <strain evidence="3 4">DSM 16529</strain>
    </source>
</reference>
<evidence type="ECO:0000259" key="2">
    <source>
        <dbReference type="PROSITE" id="PS50109"/>
    </source>
</evidence>
<dbReference type="InterPro" id="IPR005467">
    <property type="entry name" value="His_kinase_dom"/>
</dbReference>
<dbReference type="STRING" id="1121439.dsat_1686"/>
<dbReference type="RefSeq" id="WP_020885572.1">
    <property type="nucleotide sequence ID" value="NZ_ATHI01000001.1"/>
</dbReference>
<dbReference type="PANTHER" id="PTHR43547">
    <property type="entry name" value="TWO-COMPONENT HISTIDINE KINASE"/>
    <property type="match status" value="1"/>
</dbReference>
<name>S7UUY0_9BACT</name>
<accession>S7UUY0</accession>
<dbReference type="EMBL" id="ATHI01000001">
    <property type="protein sequence ID" value="EPR36158.1"/>
    <property type="molecule type" value="Genomic_DNA"/>
</dbReference>
<protein>
    <submittedName>
        <fullName evidence="3">ATP-binding region ATPase domain protein</fullName>
    </submittedName>
</protein>
<dbReference type="AlphaFoldDB" id="S7UUY0"/>
<proteinExistence type="predicted"/>
<evidence type="ECO:0000256" key="1">
    <source>
        <dbReference type="ARBA" id="ARBA00022553"/>
    </source>
</evidence>
<dbReference type="OrthoDB" id="5469178at2"/>
<dbReference type="PROSITE" id="PS50109">
    <property type="entry name" value="HIS_KIN"/>
    <property type="match status" value="1"/>
</dbReference>
<dbReference type="Pfam" id="PF02518">
    <property type="entry name" value="HATPase_c"/>
    <property type="match status" value="1"/>
</dbReference>